<comment type="caution">
    <text evidence="2">The sequence shown here is derived from an EMBL/GenBank/DDBJ whole genome shotgun (WGS) entry which is preliminary data.</text>
</comment>
<accession>A0AAE2CUK0</accession>
<evidence type="ECO:0000313" key="2">
    <source>
        <dbReference type="EMBL" id="KAK4435050.1"/>
    </source>
</evidence>
<evidence type="ECO:0000313" key="3">
    <source>
        <dbReference type="Proteomes" id="UP001293254"/>
    </source>
</evidence>
<dbReference type="EMBL" id="JACGWO010000002">
    <property type="protein sequence ID" value="KAK4435050.1"/>
    <property type="molecule type" value="Genomic_DNA"/>
</dbReference>
<feature type="compositionally biased region" description="Polar residues" evidence="1">
    <location>
        <begin position="323"/>
        <end position="336"/>
    </location>
</feature>
<feature type="region of interest" description="Disordered" evidence="1">
    <location>
        <begin position="323"/>
        <end position="348"/>
    </location>
</feature>
<evidence type="ECO:0000256" key="1">
    <source>
        <dbReference type="SAM" id="MobiDB-lite"/>
    </source>
</evidence>
<dbReference type="AlphaFoldDB" id="A0AAE2CUK0"/>
<keyword evidence="3" id="KW-1185">Reference proteome</keyword>
<organism evidence="2 3">
    <name type="scientific">Sesamum alatum</name>
    <dbReference type="NCBI Taxonomy" id="300844"/>
    <lineage>
        <taxon>Eukaryota</taxon>
        <taxon>Viridiplantae</taxon>
        <taxon>Streptophyta</taxon>
        <taxon>Embryophyta</taxon>
        <taxon>Tracheophyta</taxon>
        <taxon>Spermatophyta</taxon>
        <taxon>Magnoliopsida</taxon>
        <taxon>eudicotyledons</taxon>
        <taxon>Gunneridae</taxon>
        <taxon>Pentapetalae</taxon>
        <taxon>asterids</taxon>
        <taxon>lamiids</taxon>
        <taxon>Lamiales</taxon>
        <taxon>Pedaliaceae</taxon>
        <taxon>Sesamum</taxon>
    </lineage>
</organism>
<dbReference type="Proteomes" id="UP001293254">
    <property type="component" value="Unassembled WGS sequence"/>
</dbReference>
<proteinExistence type="predicted"/>
<gene>
    <name evidence="2" type="ORF">Salat_0668200</name>
</gene>
<reference evidence="2" key="2">
    <citation type="journal article" date="2024" name="Plant">
        <title>Genomic evolution and insights into agronomic trait innovations of Sesamum species.</title>
        <authorList>
            <person name="Miao H."/>
            <person name="Wang L."/>
            <person name="Qu L."/>
            <person name="Liu H."/>
            <person name="Sun Y."/>
            <person name="Le M."/>
            <person name="Wang Q."/>
            <person name="Wei S."/>
            <person name="Zheng Y."/>
            <person name="Lin W."/>
            <person name="Duan Y."/>
            <person name="Cao H."/>
            <person name="Xiong S."/>
            <person name="Wang X."/>
            <person name="Wei L."/>
            <person name="Li C."/>
            <person name="Ma Q."/>
            <person name="Ju M."/>
            <person name="Zhao R."/>
            <person name="Li G."/>
            <person name="Mu C."/>
            <person name="Tian Q."/>
            <person name="Mei H."/>
            <person name="Zhang T."/>
            <person name="Gao T."/>
            <person name="Zhang H."/>
        </authorList>
    </citation>
    <scope>NUCLEOTIDE SEQUENCE</scope>
    <source>
        <strain evidence="2">3651</strain>
    </source>
</reference>
<feature type="region of interest" description="Disordered" evidence="1">
    <location>
        <begin position="150"/>
        <end position="173"/>
    </location>
</feature>
<reference evidence="2" key="1">
    <citation type="submission" date="2020-06" db="EMBL/GenBank/DDBJ databases">
        <authorList>
            <person name="Li T."/>
            <person name="Hu X."/>
            <person name="Zhang T."/>
            <person name="Song X."/>
            <person name="Zhang H."/>
            <person name="Dai N."/>
            <person name="Sheng W."/>
            <person name="Hou X."/>
            <person name="Wei L."/>
        </authorList>
    </citation>
    <scope>NUCLEOTIDE SEQUENCE</scope>
    <source>
        <strain evidence="2">3651</strain>
        <tissue evidence="2">Leaf</tissue>
    </source>
</reference>
<protein>
    <recommendedName>
        <fullName evidence="4">CCHC-type domain-containing protein</fullName>
    </recommendedName>
</protein>
<evidence type="ECO:0008006" key="4">
    <source>
        <dbReference type="Google" id="ProtNLM"/>
    </source>
</evidence>
<name>A0AAE2CUK0_9LAMI</name>
<sequence length="348" mass="38543">MVMIRAERHLKIPPPAYHPDTQSLTVAIYSGGELRNLPVATCIGGTLKKFDYVNGSHMNKRTLDCIAEKYGISVEGIRYYIIKNGGFKLLYSDEDILEQALNHLESREFTVYIEQNPPQPEEVAVECGLGKEKGKKHVSDSNDFEFLGSGVGDNGMQHSDSLEEGDEDVSDSLGKKVGKTFKLRRQPCAHHCTICGEVGHNAKGCALWKDMQQPGIEDIEVDGINTDHTALHSGKKKAASSSNLRPRKHHKYVDPSRVNVVVSETEANIQQHVLPPIVPDEVTNQVEDSTTNMSQTILTEPRPHVTQVSQQGPSMYEQLQMGQSTMPMPPQTSLQPRLNIRVPPPMTG</sequence>